<proteinExistence type="predicted"/>
<evidence type="ECO:0000313" key="2">
    <source>
        <dbReference type="EMBL" id="CAA9429036.1"/>
    </source>
</evidence>
<dbReference type="AlphaFoldDB" id="A0A6J4PY82"/>
<sequence length="42" mass="4916">MEAALGRRMRRPPHRPGSFVVQTHHPRRTRDARGDLITGLRR</sequence>
<protein>
    <submittedName>
        <fullName evidence="2">Uncharacterized protein</fullName>
    </submittedName>
</protein>
<organism evidence="2">
    <name type="scientific">uncultured Quadrisphaera sp</name>
    <dbReference type="NCBI Taxonomy" id="904978"/>
    <lineage>
        <taxon>Bacteria</taxon>
        <taxon>Bacillati</taxon>
        <taxon>Actinomycetota</taxon>
        <taxon>Actinomycetes</taxon>
        <taxon>Kineosporiales</taxon>
        <taxon>Kineosporiaceae</taxon>
        <taxon>Quadrisphaera</taxon>
        <taxon>environmental samples</taxon>
    </lineage>
</organism>
<accession>A0A6J4PY82</accession>
<gene>
    <name evidence="2" type="ORF">AVDCRST_MAG35-2470</name>
</gene>
<feature type="region of interest" description="Disordered" evidence="1">
    <location>
        <begin position="1"/>
        <end position="42"/>
    </location>
</feature>
<evidence type="ECO:0000256" key="1">
    <source>
        <dbReference type="SAM" id="MobiDB-lite"/>
    </source>
</evidence>
<name>A0A6J4PY82_9ACTN</name>
<dbReference type="EMBL" id="CADCUY010000500">
    <property type="protein sequence ID" value="CAA9429036.1"/>
    <property type="molecule type" value="Genomic_DNA"/>
</dbReference>
<reference evidence="2" key="1">
    <citation type="submission" date="2020-02" db="EMBL/GenBank/DDBJ databases">
        <authorList>
            <person name="Meier V. D."/>
        </authorList>
    </citation>
    <scope>NUCLEOTIDE SEQUENCE</scope>
    <source>
        <strain evidence="2">AVDCRST_MAG35</strain>
    </source>
</reference>